<keyword evidence="8 9" id="KW-0413">Isomerase</keyword>
<evidence type="ECO:0000256" key="5">
    <source>
        <dbReference type="ARBA" id="ARBA00022432"/>
    </source>
</evidence>
<dbReference type="KEGG" id="sami:SAMIE_1005440"/>
<dbReference type="GO" id="GO:0006096">
    <property type="term" value="P:glycolytic process"/>
    <property type="evidence" value="ECO:0007669"/>
    <property type="project" value="UniProtKB-UniRule"/>
</dbReference>
<keyword evidence="12" id="KW-1185">Reference proteome</keyword>
<dbReference type="AlphaFoldDB" id="A0A494VXC7"/>
<evidence type="ECO:0000256" key="1">
    <source>
        <dbReference type="ARBA" id="ARBA00000148"/>
    </source>
</evidence>
<name>A0A494VXC7_9SPHN</name>
<keyword evidence="5 9" id="KW-0312">Gluconeogenesis</keyword>
<comment type="subcellular location">
    <subcellularLocation>
        <location evidence="9 10">Cytoplasm</location>
    </subcellularLocation>
</comment>
<dbReference type="PANTHER" id="PTHR21139:SF42">
    <property type="entry name" value="TRIOSEPHOSPHATE ISOMERASE"/>
    <property type="match status" value="1"/>
</dbReference>
<dbReference type="Proteomes" id="UP000279959">
    <property type="component" value="Chromosome"/>
</dbReference>
<feature type="binding site" evidence="9">
    <location>
        <begin position="10"/>
        <end position="12"/>
    </location>
    <ligand>
        <name>substrate</name>
    </ligand>
</feature>
<comment type="catalytic activity">
    <reaction evidence="9 10">
        <text>D-glyceraldehyde 3-phosphate = dihydroxyacetone phosphate</text>
        <dbReference type="Rhea" id="RHEA:18585"/>
        <dbReference type="ChEBI" id="CHEBI:57642"/>
        <dbReference type="ChEBI" id="CHEBI:59776"/>
        <dbReference type="EC" id="5.3.1.1"/>
    </reaction>
</comment>
<feature type="binding site" evidence="9">
    <location>
        <begin position="230"/>
        <end position="231"/>
    </location>
    <ligand>
        <name>substrate</name>
    </ligand>
</feature>
<comment type="catalytic activity">
    <reaction evidence="1">
        <text>L-erythrulose 1-phosphate = D-erythrulose 4-phosphate</text>
        <dbReference type="Rhea" id="RHEA:49588"/>
        <dbReference type="ChEBI" id="CHEBI:58002"/>
        <dbReference type="ChEBI" id="CHEBI:90796"/>
        <dbReference type="EC" id="5.3.1.33"/>
    </reaction>
</comment>
<reference evidence="11 12" key="1">
    <citation type="submission" date="2018-05" db="EMBL/GenBank/DDBJ databases">
        <title>Complete Genome Sequence of the Nonylphenol-Degrading Bacterium Sphingobium amiense DSM 16289T.</title>
        <authorList>
            <person name="Ootsuka M."/>
            <person name="Nishizawa T."/>
            <person name="Ohta H."/>
        </authorList>
    </citation>
    <scope>NUCLEOTIDE SEQUENCE [LARGE SCALE GENOMIC DNA]</scope>
    <source>
        <strain evidence="11 12">DSM 16289</strain>
    </source>
</reference>
<comment type="function">
    <text evidence="9">Involved in the gluconeogenesis. Catalyzes stereospecifically the conversion of dihydroxyacetone phosphate (DHAP) to D-glyceraldehyde-3-phosphate (G3P).</text>
</comment>
<dbReference type="GO" id="GO:0019563">
    <property type="term" value="P:glycerol catabolic process"/>
    <property type="evidence" value="ECO:0007669"/>
    <property type="project" value="TreeGrafter"/>
</dbReference>
<evidence type="ECO:0000313" key="11">
    <source>
        <dbReference type="EMBL" id="BBD97043.1"/>
    </source>
</evidence>
<evidence type="ECO:0000256" key="8">
    <source>
        <dbReference type="ARBA" id="ARBA00023235"/>
    </source>
</evidence>
<keyword evidence="6 9" id="KW-0963">Cytoplasm</keyword>
<dbReference type="GO" id="GO:0004807">
    <property type="term" value="F:triose-phosphate isomerase activity"/>
    <property type="evidence" value="ECO:0007669"/>
    <property type="project" value="UniProtKB-UniRule"/>
</dbReference>
<accession>A0A494VXC7</accession>
<dbReference type="GO" id="GO:0005829">
    <property type="term" value="C:cytosol"/>
    <property type="evidence" value="ECO:0007669"/>
    <property type="project" value="TreeGrafter"/>
</dbReference>
<feature type="active site" description="Proton acceptor" evidence="9">
    <location>
        <position position="163"/>
    </location>
</feature>
<dbReference type="SUPFAM" id="SSF51351">
    <property type="entry name" value="Triosephosphate isomerase (TIM)"/>
    <property type="match status" value="1"/>
</dbReference>
<feature type="binding site" evidence="9">
    <location>
        <position position="169"/>
    </location>
    <ligand>
        <name>substrate</name>
    </ligand>
</feature>
<comment type="pathway">
    <text evidence="9 10">Carbohydrate biosynthesis; gluconeogenesis.</text>
</comment>
<dbReference type="InterPro" id="IPR020861">
    <property type="entry name" value="Triosephosphate_isomerase_AS"/>
</dbReference>
<dbReference type="EMBL" id="AP018664">
    <property type="protein sequence ID" value="BBD97043.1"/>
    <property type="molecule type" value="Genomic_DNA"/>
</dbReference>
<dbReference type="InterPro" id="IPR000652">
    <property type="entry name" value="Triosephosphate_isomerase"/>
</dbReference>
<dbReference type="GO" id="GO:0046166">
    <property type="term" value="P:glyceraldehyde-3-phosphate biosynthetic process"/>
    <property type="evidence" value="ECO:0007669"/>
    <property type="project" value="TreeGrafter"/>
</dbReference>
<dbReference type="CDD" id="cd00311">
    <property type="entry name" value="TIM"/>
    <property type="match status" value="1"/>
</dbReference>
<dbReference type="UniPathway" id="UPA00138"/>
<comment type="similarity">
    <text evidence="4 9 10">Belongs to the triosephosphate isomerase family.</text>
</comment>
<dbReference type="UniPathway" id="UPA00109">
    <property type="reaction ID" value="UER00189"/>
</dbReference>
<dbReference type="InterPro" id="IPR022896">
    <property type="entry name" value="TrioseP_Isoase_bac/euk"/>
</dbReference>
<comment type="pathway">
    <text evidence="2 9 10">Carbohydrate degradation; glycolysis; D-glyceraldehyde 3-phosphate from glycerone phosphate: step 1/1.</text>
</comment>
<evidence type="ECO:0000256" key="7">
    <source>
        <dbReference type="ARBA" id="ARBA00023152"/>
    </source>
</evidence>
<dbReference type="RefSeq" id="WP_066703549.1">
    <property type="nucleotide sequence ID" value="NZ_AP018664.1"/>
</dbReference>
<dbReference type="UniPathway" id="UPA01066"/>
<dbReference type="FunFam" id="3.20.20.70:FF:000016">
    <property type="entry name" value="Triosephosphate isomerase"/>
    <property type="match status" value="1"/>
</dbReference>
<gene>
    <name evidence="9" type="primary">tpiA</name>
    <name evidence="11" type="ORF">SAMIE_1005440</name>
</gene>
<dbReference type="EC" id="5.3.1.1" evidence="9 10"/>
<evidence type="ECO:0000256" key="3">
    <source>
        <dbReference type="ARBA" id="ARBA00004939"/>
    </source>
</evidence>
<evidence type="ECO:0000256" key="9">
    <source>
        <dbReference type="HAMAP-Rule" id="MF_00147"/>
    </source>
</evidence>
<proteinExistence type="inferred from homology"/>
<evidence type="ECO:0000256" key="2">
    <source>
        <dbReference type="ARBA" id="ARBA00004680"/>
    </source>
</evidence>
<dbReference type="NCBIfam" id="TIGR00419">
    <property type="entry name" value="tim"/>
    <property type="match status" value="1"/>
</dbReference>
<evidence type="ECO:0000256" key="10">
    <source>
        <dbReference type="RuleBase" id="RU363013"/>
    </source>
</evidence>
<evidence type="ECO:0000256" key="6">
    <source>
        <dbReference type="ARBA" id="ARBA00022490"/>
    </source>
</evidence>
<comment type="subunit">
    <text evidence="9 10">Homodimer.</text>
</comment>
<feature type="active site" description="Electrophile" evidence="9">
    <location>
        <position position="93"/>
    </location>
</feature>
<evidence type="ECO:0000313" key="12">
    <source>
        <dbReference type="Proteomes" id="UP000279959"/>
    </source>
</evidence>
<feature type="binding site" evidence="9">
    <location>
        <position position="209"/>
    </location>
    <ligand>
        <name>substrate</name>
    </ligand>
</feature>
<dbReference type="InterPro" id="IPR035990">
    <property type="entry name" value="TIM_sf"/>
</dbReference>
<keyword evidence="7 9" id="KW-0324">Glycolysis</keyword>
<dbReference type="PROSITE" id="PS00171">
    <property type="entry name" value="TIM_1"/>
    <property type="match status" value="1"/>
</dbReference>
<sequence>MGRRKLVVGNWKMNGMRAHLDELEAIGRVAAAHPAVEVGLCLPATLIMAGSERRGAAFIGAQNCHMDISGAYTGSLSAEMLCEAGASWVITGHSERREARGETNEDIAAKSAAAHRVGMKVILCVGETIEVRDAGRAEEVVSDQLLASLPEGAAADWLAVAYEPIWAIGTGRIPTMEAVASMHAALRAALASRIGADEAAKVRILYGGSMNGDNAADLMALADVDGGLVGGASLSAAKFAPIIEAADQRMKAAA</sequence>
<dbReference type="HAMAP" id="MF_00147_B">
    <property type="entry name" value="TIM_B"/>
    <property type="match status" value="1"/>
</dbReference>
<comment type="pathway">
    <text evidence="3">Carbohydrate metabolism; erythritol degradation.</text>
</comment>
<evidence type="ECO:0000256" key="4">
    <source>
        <dbReference type="ARBA" id="ARBA00007422"/>
    </source>
</evidence>
<dbReference type="PANTHER" id="PTHR21139">
    <property type="entry name" value="TRIOSEPHOSPHATE ISOMERASE"/>
    <property type="match status" value="1"/>
</dbReference>
<protein>
    <recommendedName>
        <fullName evidence="9 10">Triosephosphate isomerase</fullName>
        <shortName evidence="9">TIM</shortName>
        <shortName evidence="9">TPI</shortName>
        <ecNumber evidence="9 10">5.3.1.1</ecNumber>
    </recommendedName>
    <alternativeName>
        <fullName evidence="9">Triose-phosphate isomerase</fullName>
    </alternativeName>
</protein>
<dbReference type="Pfam" id="PF00121">
    <property type="entry name" value="TIM"/>
    <property type="match status" value="1"/>
</dbReference>
<dbReference type="Gene3D" id="3.20.20.70">
    <property type="entry name" value="Aldolase class I"/>
    <property type="match status" value="1"/>
</dbReference>
<dbReference type="InterPro" id="IPR013785">
    <property type="entry name" value="Aldolase_TIM"/>
</dbReference>
<dbReference type="GO" id="GO:0006094">
    <property type="term" value="P:gluconeogenesis"/>
    <property type="evidence" value="ECO:0007669"/>
    <property type="project" value="UniProtKB-UniRule"/>
</dbReference>
<dbReference type="PROSITE" id="PS51440">
    <property type="entry name" value="TIM_2"/>
    <property type="match status" value="1"/>
</dbReference>
<organism evidence="11 12">
    <name type="scientific">Sphingobium amiense</name>
    <dbReference type="NCBI Taxonomy" id="135719"/>
    <lineage>
        <taxon>Bacteria</taxon>
        <taxon>Pseudomonadati</taxon>
        <taxon>Pseudomonadota</taxon>
        <taxon>Alphaproteobacteria</taxon>
        <taxon>Sphingomonadales</taxon>
        <taxon>Sphingomonadaceae</taxon>
        <taxon>Sphingobium</taxon>
    </lineage>
</organism>